<organism evidence="3 4">
    <name type="scientific">Glycomyces luteolus</name>
    <dbReference type="NCBI Taxonomy" id="2670330"/>
    <lineage>
        <taxon>Bacteria</taxon>
        <taxon>Bacillati</taxon>
        <taxon>Actinomycetota</taxon>
        <taxon>Actinomycetes</taxon>
        <taxon>Glycomycetales</taxon>
        <taxon>Glycomycetaceae</taxon>
        <taxon>Glycomyces</taxon>
    </lineage>
</organism>
<proteinExistence type="predicted"/>
<dbReference type="InterPro" id="IPR002830">
    <property type="entry name" value="UbiD"/>
</dbReference>
<evidence type="ECO:0000259" key="2">
    <source>
        <dbReference type="Pfam" id="PF20696"/>
    </source>
</evidence>
<dbReference type="InterPro" id="IPR049381">
    <property type="entry name" value="UbiD-like_C"/>
</dbReference>
<gene>
    <name evidence="3" type="ORF">O1R50_19675</name>
</gene>
<feature type="domain" description="3-octaprenyl-4-hydroxybenzoate carboxy-lyase-like Rift-related" evidence="1">
    <location>
        <begin position="112"/>
        <end position="316"/>
    </location>
</feature>
<evidence type="ECO:0000313" key="4">
    <source>
        <dbReference type="Proteomes" id="UP001146067"/>
    </source>
</evidence>
<dbReference type="PANTHER" id="PTHR30108:SF17">
    <property type="entry name" value="FERULIC ACID DECARBOXYLASE 1"/>
    <property type="match status" value="1"/>
</dbReference>
<evidence type="ECO:0000313" key="3">
    <source>
        <dbReference type="EMBL" id="MDA1361857.1"/>
    </source>
</evidence>
<dbReference type="GO" id="GO:0005737">
    <property type="term" value="C:cytoplasm"/>
    <property type="evidence" value="ECO:0007669"/>
    <property type="project" value="TreeGrafter"/>
</dbReference>
<dbReference type="Proteomes" id="UP001146067">
    <property type="component" value="Unassembled WGS sequence"/>
</dbReference>
<protein>
    <submittedName>
        <fullName evidence="3">UbiD family decarboxylase</fullName>
    </submittedName>
</protein>
<feature type="domain" description="3-octaprenyl-4-hydroxybenzoate carboxy-lyase-like C-terminal" evidence="2">
    <location>
        <begin position="325"/>
        <end position="458"/>
    </location>
</feature>
<dbReference type="Pfam" id="PF20696">
    <property type="entry name" value="UbiD_C"/>
    <property type="match status" value="1"/>
</dbReference>
<evidence type="ECO:0000259" key="1">
    <source>
        <dbReference type="Pfam" id="PF01977"/>
    </source>
</evidence>
<comment type="caution">
    <text evidence="3">The sequence shown here is derived from an EMBL/GenBank/DDBJ whole genome shotgun (WGS) entry which is preliminary data.</text>
</comment>
<dbReference type="SUPFAM" id="SSF50475">
    <property type="entry name" value="FMN-binding split barrel"/>
    <property type="match status" value="1"/>
</dbReference>
<dbReference type="RefSeq" id="WP_270111892.1">
    <property type="nucleotide sequence ID" value="NZ_JAPZVP010000017.1"/>
</dbReference>
<dbReference type="EMBL" id="JAPZVP010000017">
    <property type="protein sequence ID" value="MDA1361857.1"/>
    <property type="molecule type" value="Genomic_DNA"/>
</dbReference>
<dbReference type="AlphaFoldDB" id="A0A9X3SRP2"/>
<name>A0A9X3SRP2_9ACTN</name>
<dbReference type="PANTHER" id="PTHR30108">
    <property type="entry name" value="3-OCTAPRENYL-4-HYDROXYBENZOATE CARBOXY-LYASE-RELATED"/>
    <property type="match status" value="1"/>
</dbReference>
<dbReference type="GO" id="GO:0016831">
    <property type="term" value="F:carboxy-lyase activity"/>
    <property type="evidence" value="ECO:0007669"/>
    <property type="project" value="InterPro"/>
</dbReference>
<dbReference type="Gene3D" id="3.40.1670.10">
    <property type="entry name" value="UbiD C-terminal domain-like"/>
    <property type="match status" value="1"/>
</dbReference>
<sequence length="479" mass="51424">MKAEEIEDLRSALEFLTVNGEAPTVVEEPLSPVHEIAAHHAAAGGGVPSQHNLADARPTIYSNPVGFDVPVVMGVHGRRADCAAMIGMAPERIALDLAAHVNADHPPARVQGPPPCQEVVLDGPDLDVRRVIPALTHTPQDAGPYITMGLMYAVDEETGEQDVTIHRLCLQGPNTLSAYFVPGRHIDRLRRRAVERGGRLPITISIGLDPAIYLVAAFTYPTTPFGFNELNVAGSIRGRGVPVCEAATVPGLAIANAEIVIEGYLSDTMMREHPTDDEGGSLPEFLGYQGSAQSALPRVEVTAVTHRRNPLYQCLLGPGSEQSNILALPTEASLYQSLTAGVTGSLVNCHCPHHGGGKLSAVLQFDKTGPVDDATARQAGLAAFAAFHELKHVYLVDRDVDLFSEQDVLWAMTTRFQADTSLISVPFLNGHPLDPSQNPQFNPANRHVGTTTKAVFDCTAPFEMRRRFRRADFLGGGAS</sequence>
<dbReference type="Pfam" id="PF01977">
    <property type="entry name" value="UbiD"/>
    <property type="match status" value="1"/>
</dbReference>
<keyword evidence="4" id="KW-1185">Reference proteome</keyword>
<dbReference type="SUPFAM" id="SSF143968">
    <property type="entry name" value="UbiD C-terminal domain-like"/>
    <property type="match status" value="1"/>
</dbReference>
<accession>A0A9X3SRP2</accession>
<reference evidence="3" key="1">
    <citation type="submission" date="2022-12" db="EMBL/GenBank/DDBJ databases">
        <title>Gycomyces niveus sp.nov.,a novel actinomycete isolated from soil in Shouguan.</title>
        <authorList>
            <person name="Yang X."/>
        </authorList>
    </citation>
    <scope>NUCLEOTIDE SEQUENCE</scope>
    <source>
        <strain evidence="3">NEAU-A15</strain>
    </source>
</reference>
<dbReference type="InterPro" id="IPR048304">
    <property type="entry name" value="UbiD_Rift_dom"/>
</dbReference>